<comment type="caution">
    <text evidence="4">The sequence shown here is derived from an EMBL/GenBank/DDBJ whole genome shotgun (WGS) entry which is preliminary data.</text>
</comment>
<evidence type="ECO:0000313" key="5">
    <source>
        <dbReference type="Proteomes" id="UP000177300"/>
    </source>
</evidence>
<name>A0A1F5IA67_9BACT</name>
<feature type="domain" description="Glycosyltransferase subfamily 4-like N-terminal" evidence="3">
    <location>
        <begin position="52"/>
        <end position="140"/>
    </location>
</feature>
<dbReference type="PANTHER" id="PTHR46401">
    <property type="entry name" value="GLYCOSYLTRANSFERASE WBBK-RELATED"/>
    <property type="match status" value="1"/>
</dbReference>
<dbReference type="EMBL" id="MFBY01000038">
    <property type="protein sequence ID" value="OGE13287.1"/>
    <property type="molecule type" value="Genomic_DNA"/>
</dbReference>
<dbReference type="Pfam" id="PF13439">
    <property type="entry name" value="Glyco_transf_4"/>
    <property type="match status" value="1"/>
</dbReference>
<evidence type="ECO:0000256" key="1">
    <source>
        <dbReference type="ARBA" id="ARBA00022679"/>
    </source>
</evidence>
<gene>
    <name evidence="4" type="ORF">A3G14_05395</name>
</gene>
<dbReference type="CDD" id="cd03809">
    <property type="entry name" value="GT4_MtfB-like"/>
    <property type="match status" value="1"/>
</dbReference>
<accession>A0A1F5IA67</accession>
<dbReference type="InterPro" id="IPR001296">
    <property type="entry name" value="Glyco_trans_1"/>
</dbReference>
<dbReference type="Gene3D" id="3.40.50.2000">
    <property type="entry name" value="Glycogen Phosphorylase B"/>
    <property type="match status" value="2"/>
</dbReference>
<dbReference type="InterPro" id="IPR028098">
    <property type="entry name" value="Glyco_trans_4-like_N"/>
</dbReference>
<keyword evidence="1" id="KW-0808">Transferase</keyword>
<evidence type="ECO:0008006" key="6">
    <source>
        <dbReference type="Google" id="ProtNLM"/>
    </source>
</evidence>
<dbReference type="GO" id="GO:0016757">
    <property type="term" value="F:glycosyltransferase activity"/>
    <property type="evidence" value="ECO:0007669"/>
    <property type="project" value="InterPro"/>
</dbReference>
<dbReference type="PANTHER" id="PTHR46401:SF2">
    <property type="entry name" value="GLYCOSYLTRANSFERASE WBBK-RELATED"/>
    <property type="match status" value="1"/>
</dbReference>
<evidence type="ECO:0000259" key="2">
    <source>
        <dbReference type="Pfam" id="PF00534"/>
    </source>
</evidence>
<dbReference type="SUPFAM" id="SSF53756">
    <property type="entry name" value="UDP-Glycosyltransferase/glycogen phosphorylase"/>
    <property type="match status" value="1"/>
</dbReference>
<reference evidence="4 5" key="1">
    <citation type="journal article" date="2016" name="Nat. Commun.">
        <title>Thousands of microbial genomes shed light on interconnected biogeochemical processes in an aquifer system.</title>
        <authorList>
            <person name="Anantharaman K."/>
            <person name="Brown C.T."/>
            <person name="Hug L.A."/>
            <person name="Sharon I."/>
            <person name="Castelle C.J."/>
            <person name="Probst A.J."/>
            <person name="Thomas B.C."/>
            <person name="Singh A."/>
            <person name="Wilkins M.J."/>
            <person name="Karaoz U."/>
            <person name="Brodie E.L."/>
            <person name="Williams K.H."/>
            <person name="Hubbard S.S."/>
            <person name="Banfield J.F."/>
        </authorList>
    </citation>
    <scope>NUCLEOTIDE SEQUENCE [LARGE SCALE GENOMIC DNA]</scope>
</reference>
<dbReference type="Proteomes" id="UP000177300">
    <property type="component" value="Unassembled WGS sequence"/>
</dbReference>
<protein>
    <recommendedName>
        <fullName evidence="6">Glycosyl transferase family 1 domain-containing protein</fullName>
    </recommendedName>
</protein>
<feature type="domain" description="Glycosyl transferase family 1" evidence="2">
    <location>
        <begin position="167"/>
        <end position="319"/>
    </location>
</feature>
<proteinExistence type="predicted"/>
<evidence type="ECO:0000259" key="3">
    <source>
        <dbReference type="Pfam" id="PF13439"/>
    </source>
</evidence>
<dbReference type="Pfam" id="PF00534">
    <property type="entry name" value="Glycos_transf_1"/>
    <property type="match status" value="1"/>
</dbReference>
<evidence type="ECO:0000313" key="4">
    <source>
        <dbReference type="EMBL" id="OGE13287.1"/>
    </source>
</evidence>
<organism evidence="4 5">
    <name type="scientific">Candidatus Curtissbacteria bacterium RIFCSPLOWO2_12_FULL_38_9</name>
    <dbReference type="NCBI Taxonomy" id="1797735"/>
    <lineage>
        <taxon>Bacteria</taxon>
        <taxon>Candidatus Curtissiibacteriota</taxon>
    </lineage>
</organism>
<dbReference type="AlphaFoldDB" id="A0A1F5IA67"/>
<sequence>MKVAIDISPLKTGHSVRGIGSYTKYLVEEFKKGEFKNIEFKFFESPTSPPPVDVIHYPYFDLFFHTLPILKKSSRVVTIHDVIPLVFPNHFPTGIKGNINFFLQKFALNNVDAVICDSKTSKDDIVSKLSIPEEKIHVVYLAPSPVFKKISVPKKLSQVVRKYDLPSQFVLYVGDVNWSKNIQNLLEAVNKSEVNLVMVGQAVADESLAEVREINKLINKLNIKDKVFRIGYIKDYDLVAIYNLAQVTVLPSYYEGFGLPVLESMACGTPVVCSNVASLTEVGKNAAIFCDPNDSKDIASKISYVLNLDTKSKEKLKNTSLKQASKFNWSKTARNTIEVYKSLHEN</sequence>